<dbReference type="GO" id="GO:0006099">
    <property type="term" value="P:tricarboxylic acid cycle"/>
    <property type="evidence" value="ECO:0007669"/>
    <property type="project" value="InterPro"/>
</dbReference>
<dbReference type="Proteomes" id="UP000198575">
    <property type="component" value="Unassembled WGS sequence"/>
</dbReference>
<dbReference type="RefSeq" id="WP_092405096.1">
    <property type="nucleotide sequence ID" value="NZ_FOVF01000003.1"/>
</dbReference>
<evidence type="ECO:0000256" key="5">
    <source>
        <dbReference type="ARBA" id="ARBA00022617"/>
    </source>
</evidence>
<dbReference type="PROSITE" id="PS01000">
    <property type="entry name" value="SDH_CYT_1"/>
    <property type="match status" value="1"/>
</dbReference>
<evidence type="ECO:0000256" key="7">
    <source>
        <dbReference type="ARBA" id="ARBA00022723"/>
    </source>
</evidence>
<reference evidence="14 15" key="1">
    <citation type="submission" date="2016-10" db="EMBL/GenBank/DDBJ databases">
        <authorList>
            <person name="de Groot N.N."/>
        </authorList>
    </citation>
    <scope>NUCLEOTIDE SEQUENCE [LARGE SCALE GENOMIC DNA]</scope>
    <source>
        <strain evidence="14 15">CGMCC 1.7659</strain>
    </source>
</reference>
<evidence type="ECO:0000256" key="6">
    <source>
        <dbReference type="ARBA" id="ARBA00022692"/>
    </source>
</evidence>
<evidence type="ECO:0000256" key="1">
    <source>
        <dbReference type="ARBA" id="ARBA00004050"/>
    </source>
</evidence>
<comment type="subunit">
    <text evidence="11">Part of an enzyme complex containing four subunits: a flavoprotein, an iron-sulfur protein, plus two membrane-anchoring proteins, SdhC and SdhD. The complex can form homotrimers.</text>
</comment>
<feature type="transmembrane region" description="Helical" evidence="13">
    <location>
        <begin position="104"/>
        <end position="126"/>
    </location>
</feature>
<comment type="subcellular location">
    <subcellularLocation>
        <location evidence="2">Membrane</location>
        <topology evidence="2">Multi-pass membrane protein</topology>
    </subcellularLocation>
</comment>
<feature type="transmembrane region" description="Helical" evidence="13">
    <location>
        <begin position="63"/>
        <end position="83"/>
    </location>
</feature>
<comment type="cofactor">
    <cofactor evidence="12">
        <name>heme</name>
        <dbReference type="ChEBI" id="CHEBI:30413"/>
    </cofactor>
    <text evidence="12">The heme is bound between the two transmembrane subunits.</text>
</comment>
<evidence type="ECO:0000256" key="4">
    <source>
        <dbReference type="ARBA" id="ARBA00020076"/>
    </source>
</evidence>
<dbReference type="EMBL" id="FOVF01000003">
    <property type="protein sequence ID" value="SFN07257.1"/>
    <property type="molecule type" value="Genomic_DNA"/>
</dbReference>
<keyword evidence="15" id="KW-1185">Reference proteome</keyword>
<dbReference type="PIRSF" id="PIRSF000178">
    <property type="entry name" value="SDH_cyt_b560"/>
    <property type="match status" value="1"/>
</dbReference>
<feature type="transmembrane region" description="Helical" evidence="13">
    <location>
        <begin position="25"/>
        <end position="51"/>
    </location>
</feature>
<evidence type="ECO:0000256" key="3">
    <source>
        <dbReference type="ARBA" id="ARBA00007244"/>
    </source>
</evidence>
<dbReference type="GO" id="GO:0009055">
    <property type="term" value="F:electron transfer activity"/>
    <property type="evidence" value="ECO:0007669"/>
    <property type="project" value="InterPro"/>
</dbReference>
<evidence type="ECO:0000256" key="2">
    <source>
        <dbReference type="ARBA" id="ARBA00004141"/>
    </source>
</evidence>
<protein>
    <recommendedName>
        <fullName evidence="4">Succinate dehydrogenase cytochrome b556 subunit</fullName>
    </recommendedName>
</protein>
<sequence>MSSTVRPLSPHLQVYRWQIQMVTSILHRATGIVLALGSLLVAAALVALASGPEAWAKVVALATSWYGLIVLVGWTWCLAYHWLNGIRHLLQDAGLGYSIERFVANSWISVIGSLVLTAIVWFVIYAHGGLA</sequence>
<dbReference type="STRING" id="578942.SAMN05216289_103256"/>
<dbReference type="GO" id="GO:0016020">
    <property type="term" value="C:membrane"/>
    <property type="evidence" value="ECO:0007669"/>
    <property type="project" value="UniProtKB-SubCell"/>
</dbReference>
<evidence type="ECO:0000313" key="14">
    <source>
        <dbReference type="EMBL" id="SFN07257.1"/>
    </source>
</evidence>
<dbReference type="AlphaFoldDB" id="A0A1I4W1P2"/>
<keyword evidence="6 13" id="KW-0812">Transmembrane</keyword>
<dbReference type="PANTHER" id="PTHR10978">
    <property type="entry name" value="SUCCINATE DEHYDROGENASE CYTOCHROME B560 SUBUNIT"/>
    <property type="match status" value="1"/>
</dbReference>
<dbReference type="InterPro" id="IPR000701">
    <property type="entry name" value="SuccDH_FuR_B_TM-su"/>
</dbReference>
<dbReference type="SUPFAM" id="SSF81343">
    <property type="entry name" value="Fumarate reductase respiratory complex transmembrane subunits"/>
    <property type="match status" value="1"/>
</dbReference>
<dbReference type="PANTHER" id="PTHR10978:SF5">
    <property type="entry name" value="SUCCINATE DEHYDROGENASE CYTOCHROME B560 SUBUNIT, MITOCHONDRIAL"/>
    <property type="match status" value="1"/>
</dbReference>
<comment type="function">
    <text evidence="1">Membrane-anchoring subunit of succinate dehydrogenase (SDH).</text>
</comment>
<evidence type="ECO:0000256" key="9">
    <source>
        <dbReference type="ARBA" id="ARBA00023004"/>
    </source>
</evidence>
<evidence type="ECO:0000256" key="8">
    <source>
        <dbReference type="ARBA" id="ARBA00022989"/>
    </source>
</evidence>
<proteinExistence type="inferred from homology"/>
<dbReference type="InterPro" id="IPR014314">
    <property type="entry name" value="Succ_DH_cytb556"/>
</dbReference>
<evidence type="ECO:0000256" key="12">
    <source>
        <dbReference type="PIRSR" id="PIRSR000178-1"/>
    </source>
</evidence>
<evidence type="ECO:0000256" key="10">
    <source>
        <dbReference type="ARBA" id="ARBA00023136"/>
    </source>
</evidence>
<dbReference type="InterPro" id="IPR034804">
    <property type="entry name" value="SQR/QFR_C/D"/>
</dbReference>
<evidence type="ECO:0000256" key="13">
    <source>
        <dbReference type="SAM" id="Phobius"/>
    </source>
</evidence>
<gene>
    <name evidence="14" type="ORF">SAMN05216289_103256</name>
</gene>
<feature type="binding site" description="axial binding residue" evidence="12">
    <location>
        <position position="81"/>
    </location>
    <ligand>
        <name>heme</name>
        <dbReference type="ChEBI" id="CHEBI:30413"/>
        <note>ligand shared with second transmembrane subunit</note>
    </ligand>
    <ligandPart>
        <name>Fe</name>
        <dbReference type="ChEBI" id="CHEBI:18248"/>
    </ligandPart>
</feature>
<keyword evidence="9 12" id="KW-0408">Iron</keyword>
<dbReference type="OrthoDB" id="9799441at2"/>
<keyword evidence="8 13" id="KW-1133">Transmembrane helix</keyword>
<comment type="similarity">
    <text evidence="3">Belongs to the cytochrome b560 family.</text>
</comment>
<name>A0A1I4W1P2_9GAMM</name>
<accession>A0A1I4W1P2</accession>
<evidence type="ECO:0000313" key="15">
    <source>
        <dbReference type="Proteomes" id="UP000198575"/>
    </source>
</evidence>
<dbReference type="InterPro" id="IPR018495">
    <property type="entry name" value="Succ_DH_cyt_bsu_CS"/>
</dbReference>
<evidence type="ECO:0000256" key="11">
    <source>
        <dbReference type="ARBA" id="ARBA00025912"/>
    </source>
</evidence>
<keyword evidence="7 12" id="KW-0479">Metal-binding</keyword>
<organism evidence="14 15">
    <name type="scientific">Dokdonella immobilis</name>
    <dbReference type="NCBI Taxonomy" id="578942"/>
    <lineage>
        <taxon>Bacteria</taxon>
        <taxon>Pseudomonadati</taxon>
        <taxon>Pseudomonadota</taxon>
        <taxon>Gammaproteobacteria</taxon>
        <taxon>Lysobacterales</taxon>
        <taxon>Rhodanobacteraceae</taxon>
        <taxon>Dokdonella</taxon>
    </lineage>
</organism>
<dbReference type="Pfam" id="PF01127">
    <property type="entry name" value="Sdh_cyt"/>
    <property type="match status" value="1"/>
</dbReference>
<keyword evidence="10 13" id="KW-0472">Membrane</keyword>
<dbReference type="Gene3D" id="1.20.1300.10">
    <property type="entry name" value="Fumarate reductase/succinate dehydrogenase, transmembrane subunit"/>
    <property type="match status" value="1"/>
</dbReference>
<keyword evidence="5 12" id="KW-0349">Heme</keyword>
<dbReference type="GO" id="GO:0046872">
    <property type="term" value="F:metal ion binding"/>
    <property type="evidence" value="ECO:0007669"/>
    <property type="project" value="UniProtKB-KW"/>
</dbReference>
<dbReference type="NCBIfam" id="TIGR02970">
    <property type="entry name" value="succ_dehyd_cytB"/>
    <property type="match status" value="1"/>
</dbReference>
<dbReference type="CDD" id="cd03499">
    <property type="entry name" value="SQR_TypeC_SdhC"/>
    <property type="match status" value="1"/>
</dbReference>